<proteinExistence type="predicted"/>
<protein>
    <submittedName>
        <fullName evidence="2">M50 family peptidase</fullName>
    </submittedName>
</protein>
<dbReference type="InterPro" id="IPR049694">
    <property type="entry name" value="Daptide_HExxH"/>
</dbReference>
<dbReference type="GO" id="GO:0016020">
    <property type="term" value="C:membrane"/>
    <property type="evidence" value="ECO:0007669"/>
    <property type="project" value="InterPro"/>
</dbReference>
<dbReference type="Proteomes" id="UP000266634">
    <property type="component" value="Unassembled WGS sequence"/>
</dbReference>
<accession>A0A399MTX8</accession>
<evidence type="ECO:0000313" key="2">
    <source>
        <dbReference type="EMBL" id="RIJ29884.1"/>
    </source>
</evidence>
<feature type="transmembrane region" description="Helical" evidence="1">
    <location>
        <begin position="368"/>
        <end position="386"/>
    </location>
</feature>
<dbReference type="NCBIfam" id="NF041824">
    <property type="entry name" value="daptide_HExxH"/>
    <property type="match status" value="1"/>
</dbReference>
<keyword evidence="1" id="KW-0812">Transmembrane</keyword>
<dbReference type="RefSeq" id="WP_052663138.1">
    <property type="nucleotide sequence ID" value="NZ_CP011043.1"/>
</dbReference>
<dbReference type="GO" id="GO:0004222">
    <property type="term" value="F:metalloendopeptidase activity"/>
    <property type="evidence" value="ECO:0007669"/>
    <property type="project" value="InterPro"/>
</dbReference>
<gene>
    <name evidence="2" type="ORF">DZF93_10175</name>
</gene>
<dbReference type="PANTHER" id="PTHR13325">
    <property type="entry name" value="PROTEASE M50 MEMBRANE-BOUND TRANSCRIPTION FACTOR SITE 2 PROTEASE"/>
    <property type="match status" value="1"/>
</dbReference>
<dbReference type="GO" id="GO:0031293">
    <property type="term" value="P:membrane protein intracellular domain proteolysis"/>
    <property type="evidence" value="ECO:0007669"/>
    <property type="project" value="TreeGrafter"/>
</dbReference>
<feature type="transmembrane region" description="Helical" evidence="1">
    <location>
        <begin position="304"/>
        <end position="323"/>
    </location>
</feature>
<dbReference type="EMBL" id="QWEA01000389">
    <property type="protein sequence ID" value="RIJ29884.1"/>
    <property type="molecule type" value="Genomic_DNA"/>
</dbReference>
<dbReference type="AlphaFoldDB" id="A0A399MTX8"/>
<dbReference type="CDD" id="cd05709">
    <property type="entry name" value="S2P-M50"/>
    <property type="match status" value="1"/>
</dbReference>
<keyword evidence="1" id="KW-1133">Transmembrane helix</keyword>
<feature type="transmembrane region" description="Helical" evidence="1">
    <location>
        <begin position="266"/>
        <end position="284"/>
    </location>
</feature>
<sequence length="559" mass="59376">MSDLRTRARSWDDLRPLLGEQVEIDPPMSEGAPWIISVGGVPRARVGADFARMASSFDGTRSLHDAVVMAGVPVDDVQALQAVDTLASAGLLRALHRKPSRSGRFTYRRPLSFQWVLFDPTRVAQALARPFLTRIGRTAAAVLFVLVLLLAAWSAARHASLLASMLSGPVPLDLVLYLGVAIVAMGGVHEFGHAVALAAFGGRPTRMGVMLFYFTPAFFCDVTDGWRIRERARRVVVALAGPAMHTVVGGISLCLLSLISDRRLQEFLAVFALACFVSVASNLIPLIKLDGYLALMALTDTPNLRARAMATAGSALVRLLFGVESTEEKGRWPGVLAVYGALCWLFPVLLFAWAAYRLQPLLLDAGPWSAACYLLLVLGFLAGLVTRTVSSVAAALRRHPRWWRTGLGLLVTVACAAAVLLIPVRAVVHGGYVVVEGRPFLVTTTRTLLEGLDAGDAVRLRSNGVIATPVLAVGETGAPGEEARELDAPLAALAPVTAPDVIVPVFGIPLVVSGRVEDLPRAGAAEVDPGVSSPLGGRLVQFLVQEPVAAVLAGGGDRR</sequence>
<dbReference type="PANTHER" id="PTHR13325:SF3">
    <property type="entry name" value="MEMBRANE-BOUND TRANSCRIPTION FACTOR SITE-2 PROTEASE"/>
    <property type="match status" value="1"/>
</dbReference>
<feature type="transmembrane region" description="Helical" evidence="1">
    <location>
        <begin position="235"/>
        <end position="259"/>
    </location>
</feature>
<feature type="transmembrane region" description="Helical" evidence="1">
    <location>
        <begin position="211"/>
        <end position="229"/>
    </location>
</feature>
<feature type="transmembrane region" description="Helical" evidence="1">
    <location>
        <begin position="335"/>
        <end position="356"/>
    </location>
</feature>
<reference evidence="2 3" key="1">
    <citation type="submission" date="2018-08" db="EMBL/GenBank/DDBJ databases">
        <title>Genome Sequence of Clavibacter michiganensis Subspecies type strains, and the Atypical Peach-Colored Strains Isolated from Tomato.</title>
        <authorList>
            <person name="Osdaghi E."/>
            <person name="Portier P."/>
            <person name="Briand M."/>
            <person name="Jacques M.-A."/>
        </authorList>
    </citation>
    <scope>NUCLEOTIDE SEQUENCE [LARGE SCALE GENOMIC DNA]</scope>
    <source>
        <strain evidence="2 3">CFBP 6488</strain>
    </source>
</reference>
<feature type="transmembrane region" description="Helical" evidence="1">
    <location>
        <begin position="138"/>
        <end position="156"/>
    </location>
</feature>
<evidence type="ECO:0000313" key="3">
    <source>
        <dbReference type="Proteomes" id="UP000266634"/>
    </source>
</evidence>
<dbReference type="InterPro" id="IPR001193">
    <property type="entry name" value="MBTPS2"/>
</dbReference>
<feature type="transmembrane region" description="Helical" evidence="1">
    <location>
        <begin position="176"/>
        <end position="199"/>
    </location>
</feature>
<organism evidence="2 3">
    <name type="scientific">Clavibacter michiganensis subsp. insidiosus</name>
    <dbReference type="NCBI Taxonomy" id="33014"/>
    <lineage>
        <taxon>Bacteria</taxon>
        <taxon>Bacillati</taxon>
        <taxon>Actinomycetota</taxon>
        <taxon>Actinomycetes</taxon>
        <taxon>Micrococcales</taxon>
        <taxon>Microbacteriaceae</taxon>
        <taxon>Clavibacter</taxon>
    </lineage>
</organism>
<dbReference type="GO" id="GO:0005737">
    <property type="term" value="C:cytoplasm"/>
    <property type="evidence" value="ECO:0007669"/>
    <property type="project" value="TreeGrafter"/>
</dbReference>
<evidence type="ECO:0000256" key="1">
    <source>
        <dbReference type="SAM" id="Phobius"/>
    </source>
</evidence>
<keyword evidence="1" id="KW-0472">Membrane</keyword>
<dbReference type="OrthoDB" id="4640801at2"/>
<comment type="caution">
    <text evidence="2">The sequence shown here is derived from an EMBL/GenBank/DDBJ whole genome shotgun (WGS) entry which is preliminary data.</text>
</comment>
<name>A0A399MTX8_9MICO</name>
<feature type="transmembrane region" description="Helical" evidence="1">
    <location>
        <begin position="407"/>
        <end position="428"/>
    </location>
</feature>